<evidence type="ECO:0000256" key="1">
    <source>
        <dbReference type="ARBA" id="ARBA00022801"/>
    </source>
</evidence>
<comment type="caution">
    <text evidence="4">The sequence shown here is derived from an EMBL/GenBank/DDBJ whole genome shotgun (WGS) entry which is preliminary data.</text>
</comment>
<feature type="non-terminal residue" evidence="4">
    <location>
        <position position="1"/>
    </location>
</feature>
<dbReference type="EMBL" id="SEOQ01001748">
    <property type="protein sequence ID" value="TFY50653.1"/>
    <property type="molecule type" value="Genomic_DNA"/>
</dbReference>
<protein>
    <recommendedName>
        <fullName evidence="3">Alpha/beta hydrolase fold-3 domain-containing protein</fullName>
    </recommendedName>
</protein>
<dbReference type="InterPro" id="IPR050300">
    <property type="entry name" value="GDXG_lipolytic_enzyme"/>
</dbReference>
<dbReference type="GO" id="GO:0016787">
    <property type="term" value="F:hydrolase activity"/>
    <property type="evidence" value="ECO:0007669"/>
    <property type="project" value="UniProtKB-KW"/>
</dbReference>
<dbReference type="Gene3D" id="3.40.50.1820">
    <property type="entry name" value="alpha/beta hydrolase"/>
    <property type="match status" value="1"/>
</dbReference>
<feature type="chain" id="PRO_5021331824" description="Alpha/beta hydrolase fold-3 domain-containing protein" evidence="2">
    <location>
        <begin position="21"/>
        <end position="349"/>
    </location>
</feature>
<proteinExistence type="predicted"/>
<evidence type="ECO:0000313" key="4">
    <source>
        <dbReference type="EMBL" id="TFY50653.1"/>
    </source>
</evidence>
<evidence type="ECO:0000256" key="2">
    <source>
        <dbReference type="SAM" id="SignalP"/>
    </source>
</evidence>
<feature type="signal peptide" evidence="2">
    <location>
        <begin position="1"/>
        <end position="20"/>
    </location>
</feature>
<gene>
    <name evidence="4" type="ORF">EVG20_g11401</name>
</gene>
<organism evidence="4 5">
    <name type="scientific">Dentipellis fragilis</name>
    <dbReference type="NCBI Taxonomy" id="205917"/>
    <lineage>
        <taxon>Eukaryota</taxon>
        <taxon>Fungi</taxon>
        <taxon>Dikarya</taxon>
        <taxon>Basidiomycota</taxon>
        <taxon>Agaricomycotina</taxon>
        <taxon>Agaricomycetes</taxon>
        <taxon>Russulales</taxon>
        <taxon>Hericiaceae</taxon>
        <taxon>Dentipellis</taxon>
    </lineage>
</organism>
<dbReference type="AlphaFoldDB" id="A0A4Y9XMS1"/>
<dbReference type="STRING" id="205917.A0A4Y9XMS1"/>
<keyword evidence="1" id="KW-0378">Hydrolase</keyword>
<evidence type="ECO:0000259" key="3">
    <source>
        <dbReference type="Pfam" id="PF07859"/>
    </source>
</evidence>
<keyword evidence="5" id="KW-1185">Reference proteome</keyword>
<name>A0A4Y9XMS1_9AGAM</name>
<dbReference type="InterPro" id="IPR013094">
    <property type="entry name" value="AB_hydrolase_3"/>
</dbReference>
<dbReference type="Pfam" id="PF07859">
    <property type="entry name" value="Abhydrolase_3"/>
    <property type="match status" value="1"/>
</dbReference>
<sequence>TLGRSLIVSALHAFLDILYGTSLLAVPTLESAAAEAQKVGFVWVEATPSLIVGEIKEKAAINKIEAVRTGGFWYGRDGAGAAAGKKAGPNEKIFYHMHGGGFVMGSAHPSNSSAVACFNSLLEHTGVSRIFALEYRISVAPPFGSEGPFPAALIDAIAGYRYLVQDVGFLPENIVSGDSAGGSLAHAVVRYFSLYNIPNLPVPGAFLALSPTVDWGCTHKGPGSSMERNSRSDFVHPIFTSGYTYRALQGNLPDDEIAQSPWVSPGSLSLASTKELFAGFPKTCIVSGGAEMTLDPMRTMKDRMESTIGSENVTYIEVAGSTHDILTQVWHEPERTETLKKIGAWIVSA</sequence>
<dbReference type="PANTHER" id="PTHR48081">
    <property type="entry name" value="AB HYDROLASE SUPERFAMILY PROTEIN C4A8.06C"/>
    <property type="match status" value="1"/>
</dbReference>
<reference evidence="4 5" key="1">
    <citation type="submission" date="2019-02" db="EMBL/GenBank/DDBJ databases">
        <title>Genome sequencing of the rare red list fungi Dentipellis fragilis.</title>
        <authorList>
            <person name="Buettner E."/>
            <person name="Kellner H."/>
        </authorList>
    </citation>
    <scope>NUCLEOTIDE SEQUENCE [LARGE SCALE GENOMIC DNA]</scope>
    <source>
        <strain evidence="4 5">DSM 105465</strain>
    </source>
</reference>
<dbReference type="OrthoDB" id="2152029at2759"/>
<dbReference type="PANTHER" id="PTHR48081:SF26">
    <property type="entry name" value="ALPHA_BETA HYDROLASE FOLD-3 DOMAIN-CONTAINING PROTEIN"/>
    <property type="match status" value="1"/>
</dbReference>
<dbReference type="InterPro" id="IPR029058">
    <property type="entry name" value="AB_hydrolase_fold"/>
</dbReference>
<dbReference type="SUPFAM" id="SSF53474">
    <property type="entry name" value="alpha/beta-Hydrolases"/>
    <property type="match status" value="1"/>
</dbReference>
<accession>A0A4Y9XMS1</accession>
<dbReference type="Proteomes" id="UP000298327">
    <property type="component" value="Unassembled WGS sequence"/>
</dbReference>
<keyword evidence="2" id="KW-0732">Signal</keyword>
<evidence type="ECO:0000313" key="5">
    <source>
        <dbReference type="Proteomes" id="UP000298327"/>
    </source>
</evidence>
<feature type="domain" description="Alpha/beta hydrolase fold-3" evidence="3">
    <location>
        <begin position="96"/>
        <end position="326"/>
    </location>
</feature>